<protein>
    <submittedName>
        <fullName evidence="2">Uncharacterized protein</fullName>
    </submittedName>
</protein>
<gene>
    <name evidence="2" type="ORF">Bpfe_029955</name>
</gene>
<proteinExistence type="predicted"/>
<dbReference type="Proteomes" id="UP001233172">
    <property type="component" value="Unassembled WGS sequence"/>
</dbReference>
<reference evidence="2" key="1">
    <citation type="journal article" date="2023" name="PLoS Negl. Trop. Dis.">
        <title>A genome sequence for Biomphalaria pfeifferi, the major vector snail for the human-infecting parasite Schistosoma mansoni.</title>
        <authorList>
            <person name="Bu L."/>
            <person name="Lu L."/>
            <person name="Laidemitt M.R."/>
            <person name="Zhang S.M."/>
            <person name="Mutuku M."/>
            <person name="Mkoji G."/>
            <person name="Steinauer M."/>
            <person name="Loker E.S."/>
        </authorList>
    </citation>
    <scope>NUCLEOTIDE SEQUENCE</scope>
    <source>
        <strain evidence="2">KasaAsao</strain>
    </source>
</reference>
<name>A0AAD8EVE6_BIOPF</name>
<organism evidence="2 3">
    <name type="scientific">Biomphalaria pfeifferi</name>
    <name type="common">Bloodfluke planorb</name>
    <name type="synonym">Freshwater snail</name>
    <dbReference type="NCBI Taxonomy" id="112525"/>
    <lineage>
        <taxon>Eukaryota</taxon>
        <taxon>Metazoa</taxon>
        <taxon>Spiralia</taxon>
        <taxon>Lophotrochozoa</taxon>
        <taxon>Mollusca</taxon>
        <taxon>Gastropoda</taxon>
        <taxon>Heterobranchia</taxon>
        <taxon>Euthyneura</taxon>
        <taxon>Panpulmonata</taxon>
        <taxon>Hygrophila</taxon>
        <taxon>Lymnaeoidea</taxon>
        <taxon>Planorbidae</taxon>
        <taxon>Biomphalaria</taxon>
    </lineage>
</organism>
<keyword evidence="3" id="KW-1185">Reference proteome</keyword>
<accession>A0AAD8EVE6</accession>
<feature type="compositionally biased region" description="Low complexity" evidence="1">
    <location>
        <begin position="312"/>
        <end position="335"/>
    </location>
</feature>
<evidence type="ECO:0000313" key="3">
    <source>
        <dbReference type="Proteomes" id="UP001233172"/>
    </source>
</evidence>
<sequence>MEFSIVVFFSKCWDQENMARVRNLTQIACLVFALWTAEAINVLGKTFKLQTGTDASMLVSGAQLSTRSLLSCSFHCLSANCSVFSYSRLTSECLLGSGTQPPGSRPSSGQSVYVGTWAEVPISHPYVTPSLPVQTASSQMLDSSHQTTAVEMLMTDVTNATLEAIYSPTPTFPIAVETIATIVSYITTEVEISDPLSSEGQTIVTIDLSSTIEEYTVASIYSSSGKTSATIDPPSTVEKEDIDTIDPSSAVEEKYTIVTIDTSSTMEEEDTTAILIYPSSTVEEKDTVATIDPTSAVEEDITLSIDISSTIESDTLPTDSSTTEISSTTSEATVTPQASMVM</sequence>
<dbReference type="AlphaFoldDB" id="A0AAD8EVE6"/>
<reference evidence="2" key="2">
    <citation type="submission" date="2023-04" db="EMBL/GenBank/DDBJ databases">
        <authorList>
            <person name="Bu L."/>
            <person name="Lu L."/>
            <person name="Laidemitt M.R."/>
            <person name="Zhang S.M."/>
            <person name="Mutuku M."/>
            <person name="Mkoji G."/>
            <person name="Steinauer M."/>
            <person name="Loker E.S."/>
        </authorList>
    </citation>
    <scope>NUCLEOTIDE SEQUENCE</scope>
    <source>
        <strain evidence="2">KasaAsao</strain>
        <tissue evidence="2">Whole Snail</tissue>
    </source>
</reference>
<evidence type="ECO:0000256" key="1">
    <source>
        <dbReference type="SAM" id="MobiDB-lite"/>
    </source>
</evidence>
<comment type="caution">
    <text evidence="2">The sequence shown here is derived from an EMBL/GenBank/DDBJ whole genome shotgun (WGS) entry which is preliminary data.</text>
</comment>
<feature type="region of interest" description="Disordered" evidence="1">
    <location>
        <begin position="312"/>
        <end position="342"/>
    </location>
</feature>
<evidence type="ECO:0000313" key="2">
    <source>
        <dbReference type="EMBL" id="KAK0040641.1"/>
    </source>
</evidence>
<dbReference type="EMBL" id="JASAOG010000314">
    <property type="protein sequence ID" value="KAK0040641.1"/>
    <property type="molecule type" value="Genomic_DNA"/>
</dbReference>